<organism evidence="2">
    <name type="scientific">freshwater metagenome</name>
    <dbReference type="NCBI Taxonomy" id="449393"/>
    <lineage>
        <taxon>unclassified sequences</taxon>
        <taxon>metagenomes</taxon>
        <taxon>ecological metagenomes</taxon>
    </lineage>
</organism>
<protein>
    <submittedName>
        <fullName evidence="2">Unannotated protein</fullName>
    </submittedName>
</protein>
<dbReference type="AlphaFoldDB" id="A0A6J6Q332"/>
<reference evidence="2" key="1">
    <citation type="submission" date="2020-05" db="EMBL/GenBank/DDBJ databases">
        <authorList>
            <person name="Chiriac C."/>
            <person name="Salcher M."/>
            <person name="Ghai R."/>
            <person name="Kavagutti S V."/>
        </authorList>
    </citation>
    <scope>NUCLEOTIDE SEQUENCE</scope>
</reference>
<dbReference type="Pfam" id="PF05145">
    <property type="entry name" value="AbrB"/>
    <property type="match status" value="1"/>
</dbReference>
<feature type="transmembrane region" description="Helical" evidence="1">
    <location>
        <begin position="92"/>
        <end position="113"/>
    </location>
</feature>
<feature type="transmembrane region" description="Helical" evidence="1">
    <location>
        <begin position="12"/>
        <end position="29"/>
    </location>
</feature>
<sequence length="187" mass="18471">MASATAPLAADLAFVAVALVLGLVIAALVPVTTAVLLGPMLVASVIAAGGWLGAVVVPTGLQWLAYALIGIQVGLRFTRASLAAITRMLPTVVALIVAIVVATAAMGAVLAWSTSVDGLTAYLATTPGGLFAVLATAADSGADATYVLAVQIFRLLVILLLTPVLARWLGARAGGGDGPDGGSARTG</sequence>
<keyword evidence="1" id="KW-0812">Transmembrane</keyword>
<dbReference type="InterPro" id="IPR007820">
    <property type="entry name" value="AbrB_fam"/>
</dbReference>
<keyword evidence="1" id="KW-1133">Transmembrane helix</keyword>
<feature type="transmembrane region" description="Helical" evidence="1">
    <location>
        <begin position="145"/>
        <end position="166"/>
    </location>
</feature>
<dbReference type="InterPro" id="IPR017516">
    <property type="entry name" value="AbrB_dup"/>
</dbReference>
<dbReference type="PANTHER" id="PTHR38457">
    <property type="entry name" value="REGULATOR ABRB-RELATED"/>
    <property type="match status" value="1"/>
</dbReference>
<keyword evidence="1" id="KW-0472">Membrane</keyword>
<dbReference type="NCBIfam" id="TIGR03082">
    <property type="entry name" value="Gneg_AbrB_dup"/>
    <property type="match status" value="1"/>
</dbReference>
<name>A0A6J6Q332_9ZZZZ</name>
<evidence type="ECO:0000313" key="2">
    <source>
        <dbReference type="EMBL" id="CAB4705449.1"/>
    </source>
</evidence>
<dbReference type="GO" id="GO:0016020">
    <property type="term" value="C:membrane"/>
    <property type="evidence" value="ECO:0007669"/>
    <property type="project" value="InterPro"/>
</dbReference>
<proteinExistence type="predicted"/>
<feature type="transmembrane region" description="Helical" evidence="1">
    <location>
        <begin position="119"/>
        <end position="138"/>
    </location>
</feature>
<dbReference type="GO" id="GO:0010468">
    <property type="term" value="P:regulation of gene expression"/>
    <property type="evidence" value="ECO:0007669"/>
    <property type="project" value="InterPro"/>
</dbReference>
<accession>A0A6J6Q332</accession>
<dbReference type="EMBL" id="CAEZXR010000122">
    <property type="protein sequence ID" value="CAB4705449.1"/>
    <property type="molecule type" value="Genomic_DNA"/>
</dbReference>
<gene>
    <name evidence="2" type="ORF">UFOPK2579_01159</name>
</gene>
<dbReference type="PANTHER" id="PTHR38457:SF1">
    <property type="entry name" value="REGULATOR ABRB-RELATED"/>
    <property type="match status" value="1"/>
</dbReference>
<evidence type="ECO:0000256" key="1">
    <source>
        <dbReference type="SAM" id="Phobius"/>
    </source>
</evidence>